<evidence type="ECO:0008006" key="3">
    <source>
        <dbReference type="Google" id="ProtNLM"/>
    </source>
</evidence>
<comment type="caution">
    <text evidence="1">The sequence shown here is derived from an EMBL/GenBank/DDBJ whole genome shotgun (WGS) entry which is preliminary data.</text>
</comment>
<evidence type="ECO:0000313" key="1">
    <source>
        <dbReference type="EMBL" id="ODJ87299.1"/>
    </source>
</evidence>
<accession>A0A7Z0VKQ2</accession>
<protein>
    <recommendedName>
        <fullName evidence="3">Roadblock/LAMTOR2 domain-containing protein</fullName>
    </recommendedName>
</protein>
<organism evidence="1 2">
    <name type="scientific">Candidatus Thiodiazotropha endolucinida</name>
    <dbReference type="NCBI Taxonomy" id="1655433"/>
    <lineage>
        <taxon>Bacteria</taxon>
        <taxon>Pseudomonadati</taxon>
        <taxon>Pseudomonadota</taxon>
        <taxon>Gammaproteobacteria</taxon>
        <taxon>Chromatiales</taxon>
        <taxon>Sedimenticolaceae</taxon>
        <taxon>Candidatus Thiodiazotropha</taxon>
    </lineage>
</organism>
<sequence length="220" mass="24197">MTMNLDTSAYFEPTPAGAFYAASSSHMEPARRLLFGILAQDSCPVAVSERLTNWSGLDQQATVELISRLQDLGWLTGLDSPLSAPVGPLEDVLPELLKQLSFTGKALLADNQGFYLATSGIPHEAAEALSAVSADLGSLYERHQHLLANNLGLNQQAWTLADASGNSQLGFWPLHIGQQRFVLVVEDRPCLNQPAFRDLVWTLTLRYSTEKLWENQTDNE</sequence>
<reference evidence="1 2" key="1">
    <citation type="submission" date="2016-06" db="EMBL/GenBank/DDBJ databases">
        <title>Genome sequence of endosymbiont of Candidatus Endolucinida thiodiazotropha.</title>
        <authorList>
            <person name="Poehlein A."/>
            <person name="Koenig S."/>
            <person name="Heiden S.E."/>
            <person name="Thuermer A."/>
            <person name="Voget S."/>
            <person name="Daniel R."/>
            <person name="Markert S."/>
            <person name="Gros O."/>
            <person name="Schweder T."/>
        </authorList>
    </citation>
    <scope>NUCLEOTIDE SEQUENCE [LARGE SCALE GENOMIC DNA]</scope>
    <source>
        <strain evidence="1 2">COS</strain>
    </source>
</reference>
<dbReference type="OrthoDB" id="5295752at2"/>
<dbReference type="SUPFAM" id="SSF103196">
    <property type="entry name" value="Roadblock/LC7 domain"/>
    <property type="match status" value="1"/>
</dbReference>
<dbReference type="EMBL" id="MARB01000013">
    <property type="protein sequence ID" value="ODJ87299.1"/>
    <property type="molecule type" value="Genomic_DNA"/>
</dbReference>
<proteinExistence type="predicted"/>
<name>A0A7Z0VKQ2_9GAMM</name>
<evidence type="ECO:0000313" key="2">
    <source>
        <dbReference type="Proteomes" id="UP000094769"/>
    </source>
</evidence>
<gene>
    <name evidence="1" type="ORF">CODIS_25510</name>
</gene>
<keyword evidence="2" id="KW-1185">Reference proteome</keyword>
<dbReference type="Proteomes" id="UP000094769">
    <property type="component" value="Unassembled WGS sequence"/>
</dbReference>
<dbReference type="RefSeq" id="WP_069125424.1">
    <property type="nucleotide sequence ID" value="NZ_MARB01000013.1"/>
</dbReference>
<dbReference type="AlphaFoldDB" id="A0A7Z0VKQ2"/>